<feature type="domain" description="Lipase maturation factor 1/2 C-terminal" evidence="9">
    <location>
        <begin position="329"/>
        <end position="466"/>
    </location>
</feature>
<evidence type="ECO:0008006" key="12">
    <source>
        <dbReference type="Google" id="ProtNLM"/>
    </source>
</evidence>
<evidence type="ECO:0000259" key="9">
    <source>
        <dbReference type="Pfam" id="PF25179"/>
    </source>
</evidence>
<evidence type="ECO:0000259" key="8">
    <source>
        <dbReference type="Pfam" id="PF06762"/>
    </source>
</evidence>
<dbReference type="Pfam" id="PF25179">
    <property type="entry name" value="LMF1_C"/>
    <property type="match status" value="1"/>
</dbReference>
<feature type="domain" description="Lipase maturation factor 1/2 N-terminal" evidence="8">
    <location>
        <begin position="119"/>
        <end position="273"/>
    </location>
</feature>
<evidence type="ECO:0000256" key="6">
    <source>
        <dbReference type="ARBA" id="ARBA00023136"/>
    </source>
</evidence>
<gene>
    <name evidence="10" type="ORF">C447_06673</name>
</gene>
<dbReference type="InterPro" id="IPR009613">
    <property type="entry name" value="LMF"/>
</dbReference>
<dbReference type="RefSeq" id="WP_007692134.1">
    <property type="nucleotide sequence ID" value="NZ_AJRK01000452.1"/>
</dbReference>
<dbReference type="EMBL" id="AOMB01000020">
    <property type="protein sequence ID" value="EMA39179.1"/>
    <property type="molecule type" value="Genomic_DNA"/>
</dbReference>
<sequence length="479" mass="54907">MVDVADYWLVRFCFRRALGLVYLVAFLVAANQYPALHGEDGILPAADFLDRVDFRDAPGLFQFDASDRVLALSAWTGVGLSVLAVTGLSDAFGTPVSMVVWGALWLLYLSFVNAGRTFYGFGWESLLLETGFLAVFLGGMHTAPPDIVVWLLRWVLFRVMFGAGLIKLRGDPCWRDFTCLFYHYETQPMPNPLSWSFDKLPRPLHRASIGVHHVIELVVPFFYFAPRPFAWVAALAGLLTIVYQAWLMVSGNFAWLNALTIVLALSTFDDALFEGVAGFTAPDLAPIGLPLQVAVYGLLLLVVVLSYWPVRNLVSSSQSMNRSFDPLHLVNTYGAFGSITRERYELVVEGTRDEGEDPEWRTYEFKGKPTDPGRRPPQWAPYHLRLDWQLWFAAMTARPRREWFPRFVEKLLDGNEDVRSLLAHDPFPDEPPARIRVRRYRYEFTSRAERRETGDWWRREFVNDYYDTASRSTRRSRVF</sequence>
<dbReference type="InterPro" id="IPR057434">
    <property type="entry name" value="LMF1/2_N"/>
</dbReference>
<evidence type="ECO:0000256" key="4">
    <source>
        <dbReference type="ARBA" id="ARBA00022824"/>
    </source>
</evidence>
<protein>
    <recommendedName>
        <fullName evidence="12">Lipase maturation factor family protein</fullName>
    </recommendedName>
</protein>
<comment type="subcellular location">
    <subcellularLocation>
        <location evidence="1">Endoplasmic reticulum membrane</location>
        <topology evidence="1">Multi-pass membrane protein</topology>
    </subcellularLocation>
</comment>
<dbReference type="Proteomes" id="UP000011566">
    <property type="component" value="Unassembled WGS sequence"/>
</dbReference>
<dbReference type="OrthoDB" id="169983at2157"/>
<evidence type="ECO:0000256" key="3">
    <source>
        <dbReference type="ARBA" id="ARBA00022692"/>
    </source>
</evidence>
<dbReference type="PATRIC" id="fig|1132509.6.peg.1512"/>
<dbReference type="eggNOG" id="arCOG10779">
    <property type="taxonomic scope" value="Archaea"/>
</dbReference>
<proteinExistence type="inferred from homology"/>
<evidence type="ECO:0000256" key="5">
    <source>
        <dbReference type="ARBA" id="ARBA00022989"/>
    </source>
</evidence>
<evidence type="ECO:0000256" key="1">
    <source>
        <dbReference type="ARBA" id="ARBA00004477"/>
    </source>
</evidence>
<comment type="similarity">
    <text evidence="2">Belongs to the lipase maturation factor family.</text>
</comment>
<feature type="transmembrane region" description="Helical" evidence="7">
    <location>
        <begin position="92"/>
        <end position="111"/>
    </location>
</feature>
<dbReference type="Pfam" id="PF06762">
    <property type="entry name" value="LMF1"/>
    <property type="match status" value="1"/>
</dbReference>
<name>M0M3J6_9EURY</name>
<keyword evidence="4" id="KW-0256">Endoplasmic reticulum</keyword>
<evidence type="ECO:0000256" key="2">
    <source>
        <dbReference type="ARBA" id="ARBA00005512"/>
    </source>
</evidence>
<comment type="caution">
    <text evidence="10">The sequence shown here is derived from an EMBL/GenBank/DDBJ whole genome shotgun (WGS) entry which is preliminary data.</text>
</comment>
<dbReference type="AlphaFoldDB" id="M0M3J6"/>
<feature type="transmembrane region" description="Helical" evidence="7">
    <location>
        <begin position="118"/>
        <end position="141"/>
    </location>
</feature>
<evidence type="ECO:0000313" key="11">
    <source>
        <dbReference type="Proteomes" id="UP000011566"/>
    </source>
</evidence>
<reference evidence="10 11" key="1">
    <citation type="journal article" date="2014" name="PLoS Genet.">
        <title>Phylogenetically driven sequencing of extremely halophilic archaea reveals strategies for static and dynamic osmo-response.</title>
        <authorList>
            <person name="Becker E.A."/>
            <person name="Seitzer P.M."/>
            <person name="Tritt A."/>
            <person name="Larsen D."/>
            <person name="Krusor M."/>
            <person name="Yao A.I."/>
            <person name="Wu D."/>
            <person name="Madern D."/>
            <person name="Eisen J.A."/>
            <person name="Darling A.E."/>
            <person name="Facciotti M.T."/>
        </authorList>
    </citation>
    <scope>NUCLEOTIDE SEQUENCE [LARGE SCALE GENOMIC DNA]</scope>
    <source>
        <strain evidence="10 11">100A6</strain>
    </source>
</reference>
<feature type="transmembrane region" description="Helical" evidence="7">
    <location>
        <begin position="293"/>
        <end position="310"/>
    </location>
</feature>
<keyword evidence="3 7" id="KW-0812">Transmembrane</keyword>
<keyword evidence="11" id="KW-1185">Reference proteome</keyword>
<evidence type="ECO:0000256" key="7">
    <source>
        <dbReference type="SAM" id="Phobius"/>
    </source>
</evidence>
<dbReference type="PANTHER" id="PTHR14463">
    <property type="entry name" value="LIPASE MATURATION FACTOR"/>
    <property type="match status" value="1"/>
</dbReference>
<dbReference type="InterPro" id="IPR057433">
    <property type="entry name" value="LMF1/2_C"/>
</dbReference>
<feature type="transmembrane region" description="Helical" evidence="7">
    <location>
        <begin position="253"/>
        <end position="273"/>
    </location>
</feature>
<dbReference type="PANTHER" id="PTHR14463:SF10">
    <property type="entry name" value="LIPASE MATURATION FACTOR 1"/>
    <property type="match status" value="1"/>
</dbReference>
<evidence type="ECO:0000313" key="10">
    <source>
        <dbReference type="EMBL" id="EMA39179.1"/>
    </source>
</evidence>
<accession>M0M3J6</accession>
<keyword evidence="6 7" id="KW-0472">Membrane</keyword>
<organism evidence="10 11">
    <name type="scientific">Halococcus hamelinensis 100A6</name>
    <dbReference type="NCBI Taxonomy" id="1132509"/>
    <lineage>
        <taxon>Archaea</taxon>
        <taxon>Methanobacteriati</taxon>
        <taxon>Methanobacteriota</taxon>
        <taxon>Stenosarchaea group</taxon>
        <taxon>Halobacteria</taxon>
        <taxon>Halobacteriales</taxon>
        <taxon>Halococcaceae</taxon>
        <taxon>Halococcus</taxon>
    </lineage>
</organism>
<keyword evidence="5 7" id="KW-1133">Transmembrane helix</keyword>
<dbReference type="GO" id="GO:0051604">
    <property type="term" value="P:protein maturation"/>
    <property type="evidence" value="ECO:0007669"/>
    <property type="project" value="InterPro"/>
</dbReference>